<dbReference type="Proteomes" id="UP001283361">
    <property type="component" value="Unassembled WGS sequence"/>
</dbReference>
<comment type="caution">
    <text evidence="1">The sequence shown here is derived from an EMBL/GenBank/DDBJ whole genome shotgun (WGS) entry which is preliminary data.</text>
</comment>
<sequence>MFHITLLNLTHQDHIFYPFDVFNPVSANPPPYDPSLSEMSSPGTSASSIIHRTLSWGCAGSYISSVNCLPERITRLTNITVCGERCRKKETSSTLHRLQIRRGSSKRVPFYSS</sequence>
<organism evidence="1 2">
    <name type="scientific">Elysia crispata</name>
    <name type="common">lettuce slug</name>
    <dbReference type="NCBI Taxonomy" id="231223"/>
    <lineage>
        <taxon>Eukaryota</taxon>
        <taxon>Metazoa</taxon>
        <taxon>Spiralia</taxon>
        <taxon>Lophotrochozoa</taxon>
        <taxon>Mollusca</taxon>
        <taxon>Gastropoda</taxon>
        <taxon>Heterobranchia</taxon>
        <taxon>Euthyneura</taxon>
        <taxon>Panpulmonata</taxon>
        <taxon>Sacoglossa</taxon>
        <taxon>Placobranchoidea</taxon>
        <taxon>Plakobranchidae</taxon>
        <taxon>Elysia</taxon>
    </lineage>
</organism>
<dbReference type="AlphaFoldDB" id="A0AAE0Z3J7"/>
<keyword evidence="2" id="KW-1185">Reference proteome</keyword>
<proteinExistence type="predicted"/>
<evidence type="ECO:0000313" key="1">
    <source>
        <dbReference type="EMBL" id="KAK3762189.1"/>
    </source>
</evidence>
<gene>
    <name evidence="1" type="ORF">RRG08_056863</name>
</gene>
<accession>A0AAE0Z3J7</accession>
<name>A0AAE0Z3J7_9GAST</name>
<reference evidence="1" key="1">
    <citation type="journal article" date="2023" name="G3 (Bethesda)">
        <title>A reference genome for the long-term kleptoplast-retaining sea slug Elysia crispata morphotype clarki.</title>
        <authorList>
            <person name="Eastman K.E."/>
            <person name="Pendleton A.L."/>
            <person name="Shaikh M.A."/>
            <person name="Suttiyut T."/>
            <person name="Ogas R."/>
            <person name="Tomko P."/>
            <person name="Gavelis G."/>
            <person name="Widhalm J.R."/>
            <person name="Wisecaver J.H."/>
        </authorList>
    </citation>
    <scope>NUCLEOTIDE SEQUENCE</scope>
    <source>
        <strain evidence="1">ECLA1</strain>
    </source>
</reference>
<evidence type="ECO:0000313" key="2">
    <source>
        <dbReference type="Proteomes" id="UP001283361"/>
    </source>
</evidence>
<dbReference type="EMBL" id="JAWDGP010004747">
    <property type="protein sequence ID" value="KAK3762189.1"/>
    <property type="molecule type" value="Genomic_DNA"/>
</dbReference>
<protein>
    <submittedName>
        <fullName evidence="1">Uncharacterized protein</fullName>
    </submittedName>
</protein>